<keyword evidence="10" id="KW-0732">Signal</keyword>
<keyword evidence="6 9" id="KW-1133">Transmembrane helix</keyword>
<evidence type="ECO:0000256" key="5">
    <source>
        <dbReference type="ARBA" id="ARBA00022927"/>
    </source>
</evidence>
<evidence type="ECO:0000259" key="11">
    <source>
        <dbReference type="Pfam" id="PF01618"/>
    </source>
</evidence>
<evidence type="ECO:0000256" key="10">
    <source>
        <dbReference type="SAM" id="SignalP"/>
    </source>
</evidence>
<dbReference type="PANTHER" id="PTHR30625">
    <property type="entry name" value="PROTEIN TOLQ"/>
    <property type="match status" value="1"/>
</dbReference>
<organism evidence="12 13">
    <name type="scientific">Pseudoalteromonas luteoviolacea H33</name>
    <dbReference type="NCBI Taxonomy" id="1365251"/>
    <lineage>
        <taxon>Bacteria</taxon>
        <taxon>Pseudomonadati</taxon>
        <taxon>Pseudomonadota</taxon>
        <taxon>Gammaproteobacteria</taxon>
        <taxon>Alteromonadales</taxon>
        <taxon>Pseudoalteromonadaceae</taxon>
        <taxon>Pseudoalteromonas</taxon>
    </lineage>
</organism>
<dbReference type="EMBL" id="AUXZ01000091">
    <property type="protein sequence ID" value="KZN48544.1"/>
    <property type="molecule type" value="Genomic_DNA"/>
</dbReference>
<evidence type="ECO:0000256" key="9">
    <source>
        <dbReference type="SAM" id="Phobius"/>
    </source>
</evidence>
<comment type="similarity">
    <text evidence="8">Belongs to the exbB/tolQ family.</text>
</comment>
<gene>
    <name evidence="12" type="ORF">N476_21970</name>
</gene>
<keyword evidence="5 8" id="KW-0653">Protein transport</keyword>
<feature type="chain" id="PRO_5007885072" description="MotA/TolQ/ExbB proton channel domain-containing protein" evidence="10">
    <location>
        <begin position="21"/>
        <end position="432"/>
    </location>
</feature>
<dbReference type="OrthoDB" id="4045at2"/>
<evidence type="ECO:0000256" key="6">
    <source>
        <dbReference type="ARBA" id="ARBA00022989"/>
    </source>
</evidence>
<feature type="transmembrane region" description="Helical" evidence="9">
    <location>
        <begin position="332"/>
        <end position="356"/>
    </location>
</feature>
<dbReference type="RefSeq" id="WP_063363134.1">
    <property type="nucleotide sequence ID" value="NZ_AUXZ01000091.1"/>
</dbReference>
<evidence type="ECO:0000256" key="2">
    <source>
        <dbReference type="ARBA" id="ARBA00022448"/>
    </source>
</evidence>
<dbReference type="PANTHER" id="PTHR30625:SF15">
    <property type="entry name" value="BIOPOLYMER TRANSPORT PROTEIN EXBB"/>
    <property type="match status" value="1"/>
</dbReference>
<comment type="caution">
    <text evidence="12">The sequence shown here is derived from an EMBL/GenBank/DDBJ whole genome shotgun (WGS) entry which is preliminary data.</text>
</comment>
<evidence type="ECO:0000313" key="13">
    <source>
        <dbReference type="Proteomes" id="UP000076503"/>
    </source>
</evidence>
<accession>A0A167D8M4</accession>
<dbReference type="InterPro" id="IPR002898">
    <property type="entry name" value="MotA_ExbB_proton_chnl"/>
</dbReference>
<sequence length="432" mass="47634">MMRTTIFILMLAASFTSISASTESSVLLKRISDSTAKLSQTQKKIDKEHKILAKKLQAQLLKVKSLREQAKNIRRLEDEQLLSIDNLKSRNQQWLAQQNYQLQLISSFEQQTKSHISNDHSGINTATIISQFNALLTPTFSTKQLIGSDNKLKTFDSIKLGPLQFAMNAEEAGIVTKSINNEAARVAPINSSHDFHENMLALKETGRSYIHFDPTLGNANKLSQTNTSFIEYIERGGTWAIPIISFALAALVIALFKSFQLLKLPSLKELEVKVKQYTNKPLATQDFDNLLKGLEPIQKSLMLVIESNAISQKRDDLLIAELSKHKAHNEKYLGVITTCAAVAPLLGLLGTVSGMIHTFMMMNIFGSGDASVVSGGISQALITTELGLIVAIPSLIMGALLGRKVKSFQSSLESLALQLSKLEVSNARKQHE</sequence>
<dbReference type="GO" id="GO:0017038">
    <property type="term" value="P:protein import"/>
    <property type="evidence" value="ECO:0007669"/>
    <property type="project" value="TreeGrafter"/>
</dbReference>
<evidence type="ECO:0000256" key="4">
    <source>
        <dbReference type="ARBA" id="ARBA00022692"/>
    </source>
</evidence>
<dbReference type="GO" id="GO:0005886">
    <property type="term" value="C:plasma membrane"/>
    <property type="evidence" value="ECO:0007669"/>
    <property type="project" value="UniProtKB-SubCell"/>
</dbReference>
<evidence type="ECO:0000313" key="12">
    <source>
        <dbReference type="EMBL" id="KZN48544.1"/>
    </source>
</evidence>
<dbReference type="InterPro" id="IPR050790">
    <property type="entry name" value="ExbB/TolQ_transport"/>
</dbReference>
<keyword evidence="7 9" id="KW-0472">Membrane</keyword>
<dbReference type="PATRIC" id="fig|1365251.3.peg.3863"/>
<feature type="transmembrane region" description="Helical" evidence="9">
    <location>
        <begin position="239"/>
        <end position="259"/>
    </location>
</feature>
<keyword evidence="2 8" id="KW-0813">Transport</keyword>
<dbReference type="Pfam" id="PF01618">
    <property type="entry name" value="MotA_ExbB"/>
    <property type="match status" value="1"/>
</dbReference>
<proteinExistence type="inferred from homology"/>
<evidence type="ECO:0000256" key="8">
    <source>
        <dbReference type="RuleBase" id="RU004057"/>
    </source>
</evidence>
<name>A0A167D8M4_9GAMM</name>
<feature type="transmembrane region" description="Helical" evidence="9">
    <location>
        <begin position="376"/>
        <end position="401"/>
    </location>
</feature>
<keyword evidence="3" id="KW-1003">Cell membrane</keyword>
<evidence type="ECO:0000256" key="7">
    <source>
        <dbReference type="ARBA" id="ARBA00023136"/>
    </source>
</evidence>
<reference evidence="12 13" key="1">
    <citation type="submission" date="2013-07" db="EMBL/GenBank/DDBJ databases">
        <title>Comparative Genomic and Metabolomic Analysis of Twelve Strains of Pseudoalteromonas luteoviolacea.</title>
        <authorList>
            <person name="Vynne N.G."/>
            <person name="Mansson M."/>
            <person name="Gram L."/>
        </authorList>
    </citation>
    <scope>NUCLEOTIDE SEQUENCE [LARGE SCALE GENOMIC DNA]</scope>
    <source>
        <strain evidence="12 13">H33</strain>
    </source>
</reference>
<evidence type="ECO:0000256" key="3">
    <source>
        <dbReference type="ARBA" id="ARBA00022475"/>
    </source>
</evidence>
<protein>
    <recommendedName>
        <fullName evidence="11">MotA/TolQ/ExbB proton channel domain-containing protein</fullName>
    </recommendedName>
</protein>
<dbReference type="Proteomes" id="UP000076503">
    <property type="component" value="Unassembled WGS sequence"/>
</dbReference>
<feature type="signal peptide" evidence="10">
    <location>
        <begin position="1"/>
        <end position="20"/>
    </location>
</feature>
<comment type="subcellular location">
    <subcellularLocation>
        <location evidence="1">Cell membrane</location>
        <topology evidence="1">Multi-pass membrane protein</topology>
    </subcellularLocation>
    <subcellularLocation>
        <location evidence="8">Membrane</location>
        <topology evidence="8">Multi-pass membrane protein</topology>
    </subcellularLocation>
</comment>
<feature type="domain" description="MotA/TolQ/ExbB proton channel" evidence="11">
    <location>
        <begin position="306"/>
        <end position="413"/>
    </location>
</feature>
<keyword evidence="4 9" id="KW-0812">Transmembrane</keyword>
<dbReference type="AlphaFoldDB" id="A0A167D8M4"/>
<evidence type="ECO:0000256" key="1">
    <source>
        <dbReference type="ARBA" id="ARBA00004651"/>
    </source>
</evidence>